<organism evidence="2 3">
    <name type="scientific">Adineta steineri</name>
    <dbReference type="NCBI Taxonomy" id="433720"/>
    <lineage>
        <taxon>Eukaryota</taxon>
        <taxon>Metazoa</taxon>
        <taxon>Spiralia</taxon>
        <taxon>Gnathifera</taxon>
        <taxon>Rotifera</taxon>
        <taxon>Eurotatoria</taxon>
        <taxon>Bdelloidea</taxon>
        <taxon>Adinetida</taxon>
        <taxon>Adinetidae</taxon>
        <taxon>Adineta</taxon>
    </lineage>
</organism>
<evidence type="ECO:0000313" key="3">
    <source>
        <dbReference type="Proteomes" id="UP000663881"/>
    </source>
</evidence>
<gene>
    <name evidence="2" type="ORF">OKA104_LOCUS49001</name>
</gene>
<protein>
    <submittedName>
        <fullName evidence="2">Uncharacterized protein</fullName>
    </submittedName>
</protein>
<feature type="region of interest" description="Disordered" evidence="1">
    <location>
        <begin position="48"/>
        <end position="67"/>
    </location>
</feature>
<proteinExistence type="predicted"/>
<feature type="non-terminal residue" evidence="2">
    <location>
        <position position="1"/>
    </location>
</feature>
<dbReference type="Proteomes" id="UP000663881">
    <property type="component" value="Unassembled WGS sequence"/>
</dbReference>
<reference evidence="2" key="1">
    <citation type="submission" date="2021-02" db="EMBL/GenBank/DDBJ databases">
        <authorList>
            <person name="Nowell W R."/>
        </authorList>
    </citation>
    <scope>NUCLEOTIDE SEQUENCE</scope>
</reference>
<sequence>KGWDSDLRRKRVHKLPPLEHTRYRDEMPQLSIESPPYNGRLAIDYNYDNSMHDHSNGTTPSRRSSRALVPIRQSRELQMISDTPRSQRPVHQEWYDDLNRSHFTHRTDMDRADNSSYRDSIRYTNTSRELLPLVSYFIFKLFK</sequence>
<name>A0A820LBG7_9BILA</name>
<accession>A0A820LBG7</accession>
<dbReference type="EMBL" id="CAJOAY010022172">
    <property type="protein sequence ID" value="CAF4354773.1"/>
    <property type="molecule type" value="Genomic_DNA"/>
</dbReference>
<evidence type="ECO:0000256" key="1">
    <source>
        <dbReference type="SAM" id="MobiDB-lite"/>
    </source>
</evidence>
<dbReference type="AlphaFoldDB" id="A0A820LBG7"/>
<comment type="caution">
    <text evidence="2">The sequence shown here is derived from an EMBL/GenBank/DDBJ whole genome shotgun (WGS) entry which is preliminary data.</text>
</comment>
<feature type="region of interest" description="Disordered" evidence="1">
    <location>
        <begin position="1"/>
        <end position="20"/>
    </location>
</feature>
<evidence type="ECO:0000313" key="2">
    <source>
        <dbReference type="EMBL" id="CAF4354773.1"/>
    </source>
</evidence>